<dbReference type="SMART" id="SM00382">
    <property type="entry name" value="AAA"/>
    <property type="match status" value="1"/>
</dbReference>
<dbReference type="Gene3D" id="3.30.1380.20">
    <property type="entry name" value="Trafficking protein particle complex subunit 3"/>
    <property type="match status" value="1"/>
</dbReference>
<dbReference type="InterPro" id="IPR010523">
    <property type="entry name" value="XylR_N"/>
</dbReference>
<protein>
    <recommendedName>
        <fullName evidence="3">Sigma-54 factor interaction domain-containing protein</fullName>
    </recommendedName>
</protein>
<sequence>MLTQTAKETLNLQSDGETMIDQPAISTAPPQPFKLVFRDGHISLDDQRMLLIHAGAFSALRKEMMDSLGADRTRGLLTRMGYAAGLQDFYMAHEKMPDAEPLELMEVGPRLHMLEGIVNARPVHIEIDMEEGRFFGEFEWSGSFEAEVYAQQFGVSDEPVCWHQVGYACGYTSALMGKFILFREMECAAAGSTGCRIIGKVLDDWGDNEDVKADLRYFKPDAIAEQILQLQTQVEELRHAFDERTTLGDMVGDSEAFRQSCDLIRRGAKSTVTVLLLGETGVGKEMFARGLHSVSNRADKPFLAINCAALPEQLLESELFGVEKGAFTGAHVSRPGRFERADGGTLFLDEVGELSFSAQAKLLRVLQEGEFERVGDTRVRTVDVRLVAATNVDL</sequence>
<comment type="caution">
    <text evidence="4">The sequence shown here is derived from an EMBL/GenBank/DDBJ whole genome shotgun (WGS) entry which is preliminary data.</text>
</comment>
<dbReference type="EMBL" id="SPMZ01000010">
    <property type="protein sequence ID" value="NMQ18301.1"/>
    <property type="molecule type" value="Genomic_DNA"/>
</dbReference>
<dbReference type="SUPFAM" id="SSF111126">
    <property type="entry name" value="Ligand-binding domain in the NO signalling and Golgi transport"/>
    <property type="match status" value="1"/>
</dbReference>
<dbReference type="InterPro" id="IPR003593">
    <property type="entry name" value="AAA+_ATPase"/>
</dbReference>
<dbReference type="InterPro" id="IPR002078">
    <property type="entry name" value="Sigma_54_int"/>
</dbReference>
<proteinExistence type="predicted"/>
<keyword evidence="5" id="KW-1185">Reference proteome</keyword>
<dbReference type="InterPro" id="IPR004096">
    <property type="entry name" value="V4R"/>
</dbReference>
<dbReference type="CDD" id="cd00009">
    <property type="entry name" value="AAA"/>
    <property type="match status" value="1"/>
</dbReference>
<dbReference type="Pfam" id="PF00158">
    <property type="entry name" value="Sigma54_activat"/>
    <property type="match status" value="1"/>
</dbReference>
<dbReference type="InterPro" id="IPR025943">
    <property type="entry name" value="Sigma_54_int_dom_ATP-bd_2"/>
</dbReference>
<evidence type="ECO:0000313" key="4">
    <source>
        <dbReference type="EMBL" id="NMQ18301.1"/>
    </source>
</evidence>
<dbReference type="PROSITE" id="PS00676">
    <property type="entry name" value="SIGMA54_INTERACT_2"/>
    <property type="match status" value="1"/>
</dbReference>
<name>A0ABX1THQ1_9GAMM</name>
<dbReference type="InterPro" id="IPR025662">
    <property type="entry name" value="Sigma_54_int_dom_ATP-bd_1"/>
</dbReference>
<gene>
    <name evidence="4" type="ORF">E4P82_03270</name>
</gene>
<dbReference type="PROSITE" id="PS00675">
    <property type="entry name" value="SIGMA54_INTERACT_1"/>
    <property type="match status" value="1"/>
</dbReference>
<dbReference type="Gene3D" id="3.40.50.300">
    <property type="entry name" value="P-loop containing nucleotide triphosphate hydrolases"/>
    <property type="match status" value="1"/>
</dbReference>
<dbReference type="SMART" id="SM00989">
    <property type="entry name" value="V4R"/>
    <property type="match status" value="1"/>
</dbReference>
<accession>A0ABX1THQ1</accession>
<reference evidence="4 5" key="1">
    <citation type="submission" date="2019-03" db="EMBL/GenBank/DDBJ databases">
        <title>Metabolic reconstructions from genomes of highly enriched 'Candidatus Accumulibacter' and 'Candidatus Competibacter' bioreactor populations.</title>
        <authorList>
            <person name="Annavajhala M.K."/>
            <person name="Welles L."/>
            <person name="Abbas B."/>
            <person name="Sorokin D."/>
            <person name="Park H."/>
            <person name="Van Loosdrecht M."/>
            <person name="Chandran K."/>
        </authorList>
    </citation>
    <scope>NUCLEOTIDE SEQUENCE [LARGE SCALE GENOMIC DNA]</scope>
    <source>
        <strain evidence="4 5">SBR_G</strain>
    </source>
</reference>
<evidence type="ECO:0000259" key="3">
    <source>
        <dbReference type="PROSITE" id="PS50045"/>
    </source>
</evidence>
<dbReference type="SUPFAM" id="SSF52540">
    <property type="entry name" value="P-loop containing nucleoside triphosphate hydrolases"/>
    <property type="match status" value="1"/>
</dbReference>
<organism evidence="4 5">
    <name type="scientific">Candidatus Competibacter phosphatis</name>
    <dbReference type="NCBI Taxonomy" id="221280"/>
    <lineage>
        <taxon>Bacteria</taxon>
        <taxon>Pseudomonadati</taxon>
        <taxon>Pseudomonadota</taxon>
        <taxon>Gammaproteobacteria</taxon>
        <taxon>Candidatus Competibacteraceae</taxon>
        <taxon>Candidatus Competibacter</taxon>
    </lineage>
</organism>
<dbReference type="Proteomes" id="UP000760480">
    <property type="component" value="Unassembled WGS sequence"/>
</dbReference>
<evidence type="ECO:0000256" key="1">
    <source>
        <dbReference type="ARBA" id="ARBA00022741"/>
    </source>
</evidence>
<evidence type="ECO:0000313" key="5">
    <source>
        <dbReference type="Proteomes" id="UP000760480"/>
    </source>
</evidence>
<dbReference type="InterPro" id="IPR027417">
    <property type="entry name" value="P-loop_NTPase"/>
</dbReference>
<dbReference type="PROSITE" id="PS50045">
    <property type="entry name" value="SIGMA54_INTERACT_4"/>
    <property type="match status" value="1"/>
</dbReference>
<feature type="domain" description="Sigma-54 factor interaction" evidence="3">
    <location>
        <begin position="250"/>
        <end position="394"/>
    </location>
</feature>
<dbReference type="InterPro" id="IPR024096">
    <property type="entry name" value="NO_sig/Golgi_transp_ligand-bd"/>
</dbReference>
<keyword evidence="2" id="KW-0067">ATP-binding</keyword>
<dbReference type="Pfam" id="PF06505">
    <property type="entry name" value="XylR_N"/>
    <property type="match status" value="1"/>
</dbReference>
<dbReference type="PANTHER" id="PTHR32071">
    <property type="entry name" value="TRANSCRIPTIONAL REGULATORY PROTEIN"/>
    <property type="match status" value="1"/>
</dbReference>
<keyword evidence="1" id="KW-0547">Nucleotide-binding</keyword>
<evidence type="ECO:0000256" key="2">
    <source>
        <dbReference type="ARBA" id="ARBA00022840"/>
    </source>
</evidence>